<dbReference type="Proteomes" id="UP000053750">
    <property type="component" value="Unassembled WGS sequence"/>
</dbReference>
<organism evidence="3 4">
    <name type="scientific">Paenibacillus darwinianus</name>
    <dbReference type="NCBI Taxonomy" id="1380763"/>
    <lineage>
        <taxon>Bacteria</taxon>
        <taxon>Bacillati</taxon>
        <taxon>Bacillota</taxon>
        <taxon>Bacilli</taxon>
        <taxon>Bacillales</taxon>
        <taxon>Paenibacillaceae</taxon>
        <taxon>Paenibacillus</taxon>
    </lineage>
</organism>
<dbReference type="PANTHER" id="PTHR34351:SF2">
    <property type="entry name" value="DUF58 DOMAIN-CONTAINING PROTEIN"/>
    <property type="match status" value="1"/>
</dbReference>
<evidence type="ECO:0000313" key="4">
    <source>
        <dbReference type="Proteomes" id="UP000053750"/>
    </source>
</evidence>
<dbReference type="Pfam" id="PF01882">
    <property type="entry name" value="DUF58"/>
    <property type="match status" value="1"/>
</dbReference>
<gene>
    <name evidence="3" type="ORF">BG53_06860</name>
</gene>
<dbReference type="OrthoDB" id="140416at2"/>
<dbReference type="PANTHER" id="PTHR34351">
    <property type="entry name" value="SLR1927 PROTEIN-RELATED"/>
    <property type="match status" value="1"/>
</dbReference>
<proteinExistence type="predicted"/>
<dbReference type="RefSeq" id="WP_036580878.1">
    <property type="nucleotide sequence ID" value="NZ_KK082168.1"/>
</dbReference>
<evidence type="ECO:0000259" key="2">
    <source>
        <dbReference type="Pfam" id="PF01882"/>
    </source>
</evidence>
<dbReference type="EMBL" id="JFHU01000198">
    <property type="protein sequence ID" value="EXX86202.1"/>
    <property type="molecule type" value="Genomic_DNA"/>
</dbReference>
<feature type="domain" description="DUF58" evidence="2">
    <location>
        <begin position="209"/>
        <end position="329"/>
    </location>
</feature>
<comment type="caution">
    <text evidence="3">The sequence shown here is derived from an EMBL/GenBank/DDBJ whole genome shotgun (WGS) entry which is preliminary data.</text>
</comment>
<accession>A0A9W5S070</accession>
<evidence type="ECO:0000313" key="3">
    <source>
        <dbReference type="EMBL" id="EXX86202.1"/>
    </source>
</evidence>
<evidence type="ECO:0000256" key="1">
    <source>
        <dbReference type="SAM" id="Phobius"/>
    </source>
</evidence>
<sequence>METARIMQLRWRLTGIVYVGCSLFLLFQGGKTSFMLFSILNVLIIYLVLGKRSGIGFVKGTRQLAGIGGVSDNVVAAGSRLDVKVELKIPGIWPMPYVVVQDRLLRRGGQSMQFEVSFIPDIRRSGRVEYSTPPLQRGRYAFLETECVTRDIFGLFEHTGRFESPSAFTVLPQTVPIRAWSQHQRGLKGPYSHAASSLSAKETTQINGVREYLYGDRLSRVHWNATAKTGEWKSKEFDRESVPRTVVVLDRCGAAYANPELFELAVSVTASLLEHGLRRETAMGLVSVGATADGFQPRATADQRKLILNHLVDAAADGSTGLYRSLRQASPLLSPGSFVVLVTPHGGEEVVNSMQWLERKGMIPSLIHLPGADDSDPAAGWQKLLRARGWQTFNVRQLQELPGALEGGGS</sequence>
<feature type="transmembrane region" description="Helical" evidence="1">
    <location>
        <begin position="9"/>
        <end position="27"/>
    </location>
</feature>
<keyword evidence="1" id="KW-0812">Transmembrane</keyword>
<dbReference type="AlphaFoldDB" id="A0A9W5S070"/>
<reference evidence="3 4" key="1">
    <citation type="submission" date="2014-02" db="EMBL/GenBank/DDBJ databases">
        <title>Genome sequence of Paenibacillus darwinianus reveals adaptive mechanisms for survival in Antarctic soils.</title>
        <authorList>
            <person name="Dsouza M."/>
            <person name="Taylor M.W."/>
            <person name="Turner S.J."/>
            <person name="Aislabie J."/>
        </authorList>
    </citation>
    <scope>NUCLEOTIDE SEQUENCE [LARGE SCALE GENOMIC DNA]</scope>
    <source>
        <strain evidence="3 4">CE1</strain>
    </source>
</reference>
<keyword evidence="1" id="KW-0472">Membrane</keyword>
<name>A0A9W5S070_9BACL</name>
<dbReference type="InterPro" id="IPR002881">
    <property type="entry name" value="DUF58"/>
</dbReference>
<keyword evidence="1" id="KW-1133">Transmembrane helix</keyword>
<keyword evidence="4" id="KW-1185">Reference proteome</keyword>
<protein>
    <recommendedName>
        <fullName evidence="2">DUF58 domain-containing protein</fullName>
    </recommendedName>
</protein>